<protein>
    <submittedName>
        <fullName evidence="2">Uncharacterized protein</fullName>
    </submittedName>
</protein>
<evidence type="ECO:0000256" key="1">
    <source>
        <dbReference type="SAM" id="MobiDB-lite"/>
    </source>
</evidence>
<dbReference type="InterPro" id="IPR046083">
    <property type="entry name" value="DUF6101"/>
</dbReference>
<evidence type="ECO:0000313" key="2">
    <source>
        <dbReference type="EMBL" id="EAU42283.1"/>
    </source>
</evidence>
<dbReference type="EMBL" id="AATP01000001">
    <property type="protein sequence ID" value="EAU42283.1"/>
    <property type="molecule type" value="Genomic_DNA"/>
</dbReference>
<reference evidence="2 3" key="1">
    <citation type="journal article" date="2010" name="J. Bacteriol.">
        <title>Genome sequence of Fulvimarina pelagi HTCC2506T, a Mn(II)-oxidizing alphaproteobacterium possessing an aerobic anoxygenic photosynthetic gene cluster and Xanthorhodopsin.</title>
        <authorList>
            <person name="Kang I."/>
            <person name="Oh H.M."/>
            <person name="Lim S.I."/>
            <person name="Ferriera S."/>
            <person name="Giovannoni S.J."/>
            <person name="Cho J.C."/>
        </authorList>
    </citation>
    <scope>NUCLEOTIDE SEQUENCE [LARGE SCALE GENOMIC DNA]</scope>
    <source>
        <strain evidence="2 3">HTCC2506</strain>
    </source>
</reference>
<dbReference type="eggNOG" id="ENOG5032YZE">
    <property type="taxonomic scope" value="Bacteria"/>
</dbReference>
<dbReference type="AlphaFoldDB" id="Q0G7T1"/>
<organism evidence="2 3">
    <name type="scientific">Fulvimarina pelagi HTCC2506</name>
    <dbReference type="NCBI Taxonomy" id="314231"/>
    <lineage>
        <taxon>Bacteria</taxon>
        <taxon>Pseudomonadati</taxon>
        <taxon>Pseudomonadota</taxon>
        <taxon>Alphaproteobacteria</taxon>
        <taxon>Hyphomicrobiales</taxon>
        <taxon>Aurantimonadaceae</taxon>
        <taxon>Fulvimarina</taxon>
    </lineage>
</organism>
<dbReference type="HOGENOM" id="CLU_096801_1_0_5"/>
<feature type="region of interest" description="Disordered" evidence="1">
    <location>
        <begin position="150"/>
        <end position="169"/>
    </location>
</feature>
<sequence>MTTNVAHSLDAPKPNWANEPVRIDPTVPVASQSIEILAADGEMVRYQVSPRGAVIHRKLQRAGLPVSIALSARAFKGIAARAMEHADGSVTVTLELHHHSDPALCVPLLVASDLYDVAADWRSWADFFGLPMLMVEADGSVVALEETVGTVKTGEPAPRRRSSNRTRRPRFLARRKPGGLGMRMVVAGEEIIARR</sequence>
<gene>
    <name evidence="2" type="ORF">FP2506_05576</name>
</gene>
<proteinExistence type="predicted"/>
<feature type="compositionally biased region" description="Basic residues" evidence="1">
    <location>
        <begin position="159"/>
        <end position="169"/>
    </location>
</feature>
<accession>Q0G7T1</accession>
<dbReference type="STRING" id="217511.GCA_001463845_01669"/>
<keyword evidence="3" id="KW-1185">Reference proteome</keyword>
<dbReference type="Pfam" id="PF19596">
    <property type="entry name" value="DUF6101"/>
    <property type="match status" value="1"/>
</dbReference>
<evidence type="ECO:0000313" key="3">
    <source>
        <dbReference type="Proteomes" id="UP000004310"/>
    </source>
</evidence>
<name>Q0G7T1_9HYPH</name>
<comment type="caution">
    <text evidence="2">The sequence shown here is derived from an EMBL/GenBank/DDBJ whole genome shotgun (WGS) entry which is preliminary data.</text>
</comment>
<dbReference type="RefSeq" id="WP_007066258.1">
    <property type="nucleotide sequence ID" value="NZ_DS022272.1"/>
</dbReference>
<dbReference type="Proteomes" id="UP000004310">
    <property type="component" value="Unassembled WGS sequence"/>
</dbReference>